<dbReference type="Pfam" id="PF00232">
    <property type="entry name" value="Glyco_hydro_1"/>
    <property type="match status" value="1"/>
</dbReference>
<evidence type="ECO:0000256" key="3">
    <source>
        <dbReference type="ARBA" id="ARBA00023295"/>
    </source>
</evidence>
<dbReference type="InterPro" id="IPR001360">
    <property type="entry name" value="Glyco_hydro_1"/>
</dbReference>
<dbReference type="GO" id="GO:0016052">
    <property type="term" value="P:carbohydrate catabolic process"/>
    <property type="evidence" value="ECO:0007669"/>
    <property type="project" value="TreeGrafter"/>
</dbReference>
<dbReference type="InterPro" id="IPR017853">
    <property type="entry name" value="GH"/>
</dbReference>
<evidence type="ECO:0000313" key="8">
    <source>
        <dbReference type="Proteomes" id="UP000242246"/>
    </source>
</evidence>
<dbReference type="STRING" id="1348632.GCA_001591745_00303"/>
<dbReference type="SUPFAM" id="SSF51445">
    <property type="entry name" value="(Trans)glycosidases"/>
    <property type="match status" value="1"/>
</dbReference>
<dbReference type="InterPro" id="IPR018120">
    <property type="entry name" value="Glyco_hydro_1_AS"/>
</dbReference>
<dbReference type="EMBL" id="JXJX01000003">
    <property type="protein sequence ID" value="PCS07681.1"/>
    <property type="molecule type" value="Genomic_DNA"/>
</dbReference>
<dbReference type="InterPro" id="IPR033132">
    <property type="entry name" value="GH_1_N_CS"/>
</dbReference>
<gene>
    <name evidence="7" type="ORF">RU87_GL000900</name>
</gene>
<dbReference type="Proteomes" id="UP000242246">
    <property type="component" value="Unassembled WGS sequence"/>
</dbReference>
<evidence type="ECO:0000256" key="1">
    <source>
        <dbReference type="ARBA" id="ARBA00010838"/>
    </source>
</evidence>
<proteinExistence type="inferred from homology"/>
<dbReference type="PRINTS" id="PR00131">
    <property type="entry name" value="GLHYDRLASE1"/>
</dbReference>
<dbReference type="PANTHER" id="PTHR10353:SF85">
    <property type="entry name" value="ARYL-PHOSPHO-BETA-D-GLUCOSIDASE BGLA"/>
    <property type="match status" value="1"/>
</dbReference>
<evidence type="ECO:0000256" key="6">
    <source>
        <dbReference type="RuleBase" id="RU004468"/>
    </source>
</evidence>
<evidence type="ECO:0000256" key="2">
    <source>
        <dbReference type="ARBA" id="ARBA00022801"/>
    </source>
</evidence>
<protein>
    <submittedName>
        <fullName evidence="7">6-phospho-beta-glucosidase</fullName>
    </submittedName>
</protein>
<dbReference type="AlphaFoldDB" id="A0A2A5S2K4"/>
<feature type="active site" description="Nucleophile" evidence="4">
    <location>
        <position position="379"/>
    </location>
</feature>
<dbReference type="RefSeq" id="WP_068160368.1">
    <property type="nucleotide sequence ID" value="NZ_JXJX01000003.1"/>
</dbReference>
<dbReference type="GO" id="GO:0008422">
    <property type="term" value="F:beta-glucosidase activity"/>
    <property type="evidence" value="ECO:0007669"/>
    <property type="project" value="TreeGrafter"/>
</dbReference>
<dbReference type="PANTHER" id="PTHR10353">
    <property type="entry name" value="GLYCOSYL HYDROLASE"/>
    <property type="match status" value="1"/>
</dbReference>
<comment type="similarity">
    <text evidence="1 5">Belongs to the glycosyl hydrolase 1 family.</text>
</comment>
<dbReference type="FunFam" id="3.20.20.80:FF:000004">
    <property type="entry name" value="Beta-glucosidase 6-phospho-beta-glucosidase"/>
    <property type="match status" value="1"/>
</dbReference>
<name>A0A2A5S2K4_9LACT</name>
<sequence length="481" mass="55112">MKKELPREFLWGGAVAAHQIEGAWQEAGKGISIADVMTAGSNTTQRQITDGVLPDTYYPNHEAIDFYHRYREDIQLFKTLGLKCFRTSISWARIFPKGDETLPNEAGLQFYDDLFDELLKNGIEPVITLSHFEIPYQLYETYGGFKNKKLIDFFVNYADVVMRRFKDKVSYWLTFNEINNQADGQHSLHTWTNSAVLIEADEIAEEVIYQASLNELIASAKVVKLGHEINPAFKIGAMMAYVPVYPFSAKPEDQMAASKVMERRYFYSDIHARGVIPSYTLKDWEQKGYQIDYTESELQSLKEGTVDYIGFSYYMSGTVTTQKEETVSGHKIPDFPNAKVVKNPYVKASDWGWQIDPVGLRYVLNTVYQRYNLPLFIVENGFGAYDKLSDEGQIHDGYRIAYLKAHIQEMKKAILDDGVPVIGYTPWGIIDLVSFGTGEMEKRYGMIYVDKDNAGKGTLERRIKESYTWYQKVIQSNGEEL</sequence>
<dbReference type="PROSITE" id="PS00572">
    <property type="entry name" value="GLYCOSYL_HYDROL_F1_1"/>
    <property type="match status" value="1"/>
</dbReference>
<evidence type="ECO:0000256" key="5">
    <source>
        <dbReference type="RuleBase" id="RU003690"/>
    </source>
</evidence>
<keyword evidence="2 6" id="KW-0378">Hydrolase</keyword>
<keyword evidence="8" id="KW-1185">Reference proteome</keyword>
<dbReference type="PROSITE" id="PS00653">
    <property type="entry name" value="GLYCOSYL_HYDROL_F1_2"/>
    <property type="match status" value="1"/>
</dbReference>
<reference evidence="7 8" key="1">
    <citation type="submission" date="2014-12" db="EMBL/GenBank/DDBJ databases">
        <title>Draft genome sequences of 10 type strains of Lactococcus.</title>
        <authorList>
            <person name="Sun Z."/>
            <person name="Zhong Z."/>
            <person name="Liu W."/>
            <person name="Zhang W."/>
            <person name="Zhang H."/>
        </authorList>
    </citation>
    <scope>NUCLEOTIDE SEQUENCE [LARGE SCALE GENOMIC DNA]</scope>
    <source>
        <strain evidence="7 8">DSM 20686</strain>
    </source>
</reference>
<dbReference type="Gene3D" id="3.20.20.80">
    <property type="entry name" value="Glycosidases"/>
    <property type="match status" value="1"/>
</dbReference>
<accession>A0A2A5S2K4</accession>
<organism evidence="7 8">
    <name type="scientific">Pseudolactococcus plantarum</name>
    <dbReference type="NCBI Taxonomy" id="1365"/>
    <lineage>
        <taxon>Bacteria</taxon>
        <taxon>Bacillati</taxon>
        <taxon>Bacillota</taxon>
        <taxon>Bacilli</taxon>
        <taxon>Lactobacillales</taxon>
        <taxon>Streptococcaceae</taxon>
        <taxon>Pseudolactococcus</taxon>
    </lineage>
</organism>
<evidence type="ECO:0000313" key="7">
    <source>
        <dbReference type="EMBL" id="PCS07681.1"/>
    </source>
</evidence>
<dbReference type="OrthoDB" id="1637462at2"/>
<keyword evidence="3 6" id="KW-0326">Glycosidase</keyword>
<evidence type="ECO:0000256" key="4">
    <source>
        <dbReference type="PROSITE-ProRule" id="PRU10055"/>
    </source>
</evidence>
<dbReference type="NCBIfam" id="NF007154">
    <property type="entry name" value="PRK09589.1"/>
    <property type="match status" value="1"/>
</dbReference>
<dbReference type="GO" id="GO:0005829">
    <property type="term" value="C:cytosol"/>
    <property type="evidence" value="ECO:0007669"/>
    <property type="project" value="TreeGrafter"/>
</dbReference>
<comment type="caution">
    <text evidence="7">The sequence shown here is derived from an EMBL/GenBank/DDBJ whole genome shotgun (WGS) entry which is preliminary data.</text>
</comment>